<sequence length="140" mass="16334">MGYMYFMQQKLKRVKNLFETGHGNGSDNTNQRKKWENDIFNNIYNDAQPTERVKYGVLNFLSSPQGHNKCGFYGKSFFIMKEVRLRCTFSNKDTSALNPILLIDKLEQGEWPPLPNLGTNFVYSSFNDQESQMRKSPMEI</sequence>
<evidence type="ECO:0000313" key="1">
    <source>
        <dbReference type="EMBL" id="KRX03459.1"/>
    </source>
</evidence>
<dbReference type="InterPro" id="IPR022074">
    <property type="entry name" value="DUF3626"/>
</dbReference>
<protein>
    <submittedName>
        <fullName evidence="1">Uncharacterized protein</fullName>
    </submittedName>
</protein>
<dbReference type="OrthoDB" id="5982664at2759"/>
<dbReference type="Pfam" id="PF12294">
    <property type="entry name" value="DUF3626"/>
    <property type="match status" value="1"/>
</dbReference>
<gene>
    <name evidence="1" type="ORF">PPERSA_02838</name>
</gene>
<accession>A0A0V0QMA1</accession>
<keyword evidence="2" id="KW-1185">Reference proteome</keyword>
<comment type="caution">
    <text evidence="1">The sequence shown here is derived from an EMBL/GenBank/DDBJ whole genome shotgun (WGS) entry which is preliminary data.</text>
</comment>
<dbReference type="EMBL" id="LDAU01000131">
    <property type="protein sequence ID" value="KRX03459.1"/>
    <property type="molecule type" value="Genomic_DNA"/>
</dbReference>
<proteinExistence type="predicted"/>
<organism evidence="1 2">
    <name type="scientific">Pseudocohnilembus persalinus</name>
    <name type="common">Ciliate</name>
    <dbReference type="NCBI Taxonomy" id="266149"/>
    <lineage>
        <taxon>Eukaryota</taxon>
        <taxon>Sar</taxon>
        <taxon>Alveolata</taxon>
        <taxon>Ciliophora</taxon>
        <taxon>Intramacronucleata</taxon>
        <taxon>Oligohymenophorea</taxon>
        <taxon>Scuticociliatia</taxon>
        <taxon>Philasterida</taxon>
        <taxon>Pseudocohnilembidae</taxon>
        <taxon>Pseudocohnilembus</taxon>
    </lineage>
</organism>
<evidence type="ECO:0000313" key="2">
    <source>
        <dbReference type="Proteomes" id="UP000054937"/>
    </source>
</evidence>
<dbReference type="AlphaFoldDB" id="A0A0V0QMA1"/>
<reference evidence="1 2" key="1">
    <citation type="journal article" date="2015" name="Sci. Rep.">
        <title>Genome of the facultative scuticociliatosis pathogen Pseudocohnilembus persalinus provides insight into its virulence through horizontal gene transfer.</title>
        <authorList>
            <person name="Xiong J."/>
            <person name="Wang G."/>
            <person name="Cheng J."/>
            <person name="Tian M."/>
            <person name="Pan X."/>
            <person name="Warren A."/>
            <person name="Jiang C."/>
            <person name="Yuan D."/>
            <person name="Miao W."/>
        </authorList>
    </citation>
    <scope>NUCLEOTIDE SEQUENCE [LARGE SCALE GENOMIC DNA]</scope>
    <source>
        <strain evidence="1">36N120E</strain>
    </source>
</reference>
<dbReference type="Proteomes" id="UP000054937">
    <property type="component" value="Unassembled WGS sequence"/>
</dbReference>
<name>A0A0V0QMA1_PSEPJ</name>
<dbReference type="InParanoid" id="A0A0V0QMA1"/>